<keyword evidence="4" id="KW-1185">Reference proteome</keyword>
<dbReference type="PANTHER" id="PTHR23093">
    <property type="entry name" value="SIMILAR TO CHROMOSOME 3 OPEN READING FRAME 20"/>
    <property type="match status" value="1"/>
</dbReference>
<proteinExistence type="predicted"/>
<sequence length="576" mass="65070">MSESPAYERDAASASPESPKEKDSSSQPLLCDNPNSLEEHEAHEEDQKDPVVVMQDNCSGSPSNAHVSGPVSPEFTEVRGLDGRFITLVSSQTQTDWEWVEQSLSFSCHVQKEIEDLQLSQAAVESVDTDSPQVQSHGTTALLFPDIELGEESEDESMPEKGDDIARVGPPRLIAYKPEPRKARVGKVPEVESKQDVHLVQCDYCQQLCQPFVHGERSGNETDFERLFCCEQAKQMITLILEERGKMAQKESGRKIHVGPHAPIKSEGERESAKEKAKKRLRRLKKRKPKPKQAEQVNLNINVGRIKIKHKTFRLPKEVPNVEPDMLQINIKTTSGMFTLQEKTDGEPKECLKLKGVMKKFYKSGKCFCTSYPDGAGNVFYPSGNAAIIISSAEAADFTYIIFEDKDVAPNIRGIFTNKGHSTCYHPNGMIWLNVTPAGGLCLSETGALRRRWNWLYFDPHVRNLPFKPLTFALGPNISVRIHSQEHMYITFAHRQNSVRFSVGSKLKLMHPERRDKPGQDVLERYIQTKSSEIYSLLGQMQTCMSLHYGFITQTQQLSRQMEKEKSPKEIKTHVN</sequence>
<dbReference type="OrthoDB" id="527209at2759"/>
<feature type="region of interest" description="Disordered" evidence="1">
    <location>
        <begin position="1"/>
        <end position="71"/>
    </location>
</feature>
<dbReference type="Pfam" id="PF14977">
    <property type="entry name" value="FAM194"/>
    <property type="match status" value="1"/>
</dbReference>
<gene>
    <name evidence="3" type="ORF">D9C73_001529</name>
</gene>
<dbReference type="AlphaFoldDB" id="A0A4U5U0E4"/>
<dbReference type="EMBL" id="CM014079">
    <property type="protein sequence ID" value="TKS67148.1"/>
    <property type="molecule type" value="Genomic_DNA"/>
</dbReference>
<feature type="compositionally biased region" description="Polar residues" evidence="1">
    <location>
        <begin position="56"/>
        <end position="66"/>
    </location>
</feature>
<protein>
    <submittedName>
        <fullName evidence="3">Glutamate-rich protein 6</fullName>
    </submittedName>
</protein>
<evidence type="ECO:0000256" key="1">
    <source>
        <dbReference type="SAM" id="MobiDB-lite"/>
    </source>
</evidence>
<evidence type="ECO:0000313" key="3">
    <source>
        <dbReference type="EMBL" id="TKS67148.1"/>
    </source>
</evidence>
<dbReference type="STRING" id="240159.A0A4U5U0E4"/>
<feature type="compositionally biased region" description="Basic and acidic residues" evidence="1">
    <location>
        <begin position="264"/>
        <end position="275"/>
    </location>
</feature>
<dbReference type="InterPro" id="IPR029281">
    <property type="entry name" value="FAM194_C"/>
</dbReference>
<evidence type="ECO:0000313" key="4">
    <source>
        <dbReference type="Proteomes" id="UP000298787"/>
    </source>
</evidence>
<organism evidence="3 4">
    <name type="scientific">Collichthys lucidus</name>
    <name type="common">Big head croaker</name>
    <name type="synonym">Sciaena lucida</name>
    <dbReference type="NCBI Taxonomy" id="240159"/>
    <lineage>
        <taxon>Eukaryota</taxon>
        <taxon>Metazoa</taxon>
        <taxon>Chordata</taxon>
        <taxon>Craniata</taxon>
        <taxon>Vertebrata</taxon>
        <taxon>Euteleostomi</taxon>
        <taxon>Actinopterygii</taxon>
        <taxon>Neopterygii</taxon>
        <taxon>Teleostei</taxon>
        <taxon>Neoteleostei</taxon>
        <taxon>Acanthomorphata</taxon>
        <taxon>Eupercaria</taxon>
        <taxon>Sciaenidae</taxon>
        <taxon>Collichthys</taxon>
    </lineage>
</organism>
<evidence type="ECO:0000259" key="2">
    <source>
        <dbReference type="Pfam" id="PF14977"/>
    </source>
</evidence>
<feature type="compositionally biased region" description="Basic and acidic residues" evidence="1">
    <location>
        <begin position="37"/>
        <end position="49"/>
    </location>
</feature>
<dbReference type="Proteomes" id="UP000298787">
    <property type="component" value="Chromosome 2"/>
</dbReference>
<feature type="compositionally biased region" description="Basic residues" evidence="1">
    <location>
        <begin position="276"/>
        <end position="291"/>
    </location>
</feature>
<feature type="domain" description="FAM194 C-terminal" evidence="2">
    <location>
        <begin position="359"/>
        <end position="548"/>
    </location>
</feature>
<name>A0A4U5U0E4_COLLU</name>
<accession>A0A4U5U0E4</accession>
<reference evidence="3 4" key="1">
    <citation type="submission" date="2019-01" db="EMBL/GenBank/DDBJ databases">
        <title>Genome Assembly of Collichthys lucidus.</title>
        <authorList>
            <person name="Cai M."/>
            <person name="Xiao S."/>
        </authorList>
    </citation>
    <scope>NUCLEOTIDE SEQUENCE [LARGE SCALE GENOMIC DNA]</scope>
    <source>
        <strain evidence="3">JT15FE1705JMU</strain>
        <tissue evidence="3">Muscle</tissue>
    </source>
</reference>
<dbReference type="PANTHER" id="PTHR23093:SF18">
    <property type="entry name" value="GLUTAMATE RICH 6"/>
    <property type="match status" value="1"/>
</dbReference>
<feature type="region of interest" description="Disordered" evidence="1">
    <location>
        <begin position="248"/>
        <end position="293"/>
    </location>
</feature>
<feature type="compositionally biased region" description="Basic and acidic residues" evidence="1">
    <location>
        <begin position="1"/>
        <end position="11"/>
    </location>
</feature>